<evidence type="ECO:0000313" key="3">
    <source>
        <dbReference type="Proteomes" id="UP000824070"/>
    </source>
</evidence>
<feature type="signal peptide" evidence="1">
    <location>
        <begin position="1"/>
        <end position="21"/>
    </location>
</feature>
<evidence type="ECO:0000313" key="2">
    <source>
        <dbReference type="EMBL" id="HIU44760.1"/>
    </source>
</evidence>
<name>A0A9D1LMX5_9FIRM</name>
<proteinExistence type="predicted"/>
<feature type="chain" id="PRO_5039652664" description="SipW-cognate class signal peptide" evidence="1">
    <location>
        <begin position="22"/>
        <end position="291"/>
    </location>
</feature>
<sequence>MKTKSKLLLALSALTVGTVAAGATGTYAWFTASRTATMNITNITATNTRGNLNIGYFDLEDSATVTGNTTSTVELRSETPLYDVSSRDGQIFYAPVWGTGDEPIAYKTTTEGYLTFGIVLSNQGTDPISCYFDSANSSITGSGNEPLARWTKVAINAQKKGTQQPTSFGTNDITTPGHFVFMENTNEDEAGSLSKYITGTTTSDTGTYSGGDHFFTTVKGVDAMPTDNTNNEELACYLGDIEGTTGSNYLYVTVAIWMEGAIVQNQNDASGKTINIKLAFGALDADAGVGA</sequence>
<dbReference type="Proteomes" id="UP000824070">
    <property type="component" value="Unassembled WGS sequence"/>
</dbReference>
<reference evidence="2" key="1">
    <citation type="submission" date="2020-10" db="EMBL/GenBank/DDBJ databases">
        <authorList>
            <person name="Gilroy R."/>
        </authorList>
    </citation>
    <scope>NUCLEOTIDE SEQUENCE</scope>
    <source>
        <strain evidence="2">ChiGjej1B1-22543</strain>
    </source>
</reference>
<organism evidence="2 3">
    <name type="scientific">Candidatus Alloenteromonas pullicola</name>
    <dbReference type="NCBI Taxonomy" id="2840784"/>
    <lineage>
        <taxon>Bacteria</taxon>
        <taxon>Bacillati</taxon>
        <taxon>Bacillota</taxon>
        <taxon>Bacillota incertae sedis</taxon>
        <taxon>Candidatus Alloenteromonas</taxon>
    </lineage>
</organism>
<accession>A0A9D1LMX5</accession>
<dbReference type="EMBL" id="DVMV01000005">
    <property type="protein sequence ID" value="HIU44760.1"/>
    <property type="molecule type" value="Genomic_DNA"/>
</dbReference>
<evidence type="ECO:0000256" key="1">
    <source>
        <dbReference type="SAM" id="SignalP"/>
    </source>
</evidence>
<evidence type="ECO:0008006" key="4">
    <source>
        <dbReference type="Google" id="ProtNLM"/>
    </source>
</evidence>
<gene>
    <name evidence="2" type="ORF">IAC52_00465</name>
</gene>
<protein>
    <recommendedName>
        <fullName evidence="4">SipW-cognate class signal peptide</fullName>
    </recommendedName>
</protein>
<comment type="caution">
    <text evidence="2">The sequence shown here is derived from an EMBL/GenBank/DDBJ whole genome shotgun (WGS) entry which is preliminary data.</text>
</comment>
<reference evidence="2" key="2">
    <citation type="journal article" date="2021" name="PeerJ">
        <title>Extensive microbial diversity within the chicken gut microbiome revealed by metagenomics and culture.</title>
        <authorList>
            <person name="Gilroy R."/>
            <person name="Ravi A."/>
            <person name="Getino M."/>
            <person name="Pursley I."/>
            <person name="Horton D.L."/>
            <person name="Alikhan N.F."/>
            <person name="Baker D."/>
            <person name="Gharbi K."/>
            <person name="Hall N."/>
            <person name="Watson M."/>
            <person name="Adriaenssens E.M."/>
            <person name="Foster-Nyarko E."/>
            <person name="Jarju S."/>
            <person name="Secka A."/>
            <person name="Antonio M."/>
            <person name="Oren A."/>
            <person name="Chaudhuri R.R."/>
            <person name="La Ragione R."/>
            <person name="Hildebrand F."/>
            <person name="Pallen M.J."/>
        </authorList>
    </citation>
    <scope>NUCLEOTIDE SEQUENCE</scope>
    <source>
        <strain evidence="2">ChiGjej1B1-22543</strain>
    </source>
</reference>
<dbReference type="AlphaFoldDB" id="A0A9D1LMX5"/>
<keyword evidence="1" id="KW-0732">Signal</keyword>